<dbReference type="RefSeq" id="WP_082039999.1">
    <property type="nucleotide sequence ID" value="NZ_AP014568.1"/>
</dbReference>
<keyword evidence="2" id="KW-0175">Coiled coil</keyword>
<dbReference type="SUPFAM" id="SSF46785">
    <property type="entry name" value="Winged helix' DNA-binding domain"/>
    <property type="match status" value="2"/>
</dbReference>
<dbReference type="HAMAP" id="MF_01584">
    <property type="entry name" value="UPF0502"/>
    <property type="match status" value="1"/>
</dbReference>
<dbReference type="OrthoDB" id="9784785at2"/>
<feature type="coiled-coil region" evidence="2">
    <location>
        <begin position="204"/>
        <end position="231"/>
    </location>
</feature>
<dbReference type="AlphaFoldDB" id="A0A060NJC0"/>
<dbReference type="PANTHER" id="PTHR38768">
    <property type="entry name" value="UPF0502 PROTEIN YCEH"/>
    <property type="match status" value="1"/>
</dbReference>
<dbReference type="InterPro" id="IPR036388">
    <property type="entry name" value="WH-like_DNA-bd_sf"/>
</dbReference>
<dbReference type="KEGG" id="cbaa:SRAA_1773"/>
<evidence type="ECO:0000313" key="4">
    <source>
        <dbReference type="Proteomes" id="UP000067461"/>
    </source>
</evidence>
<dbReference type="Gene3D" id="1.10.10.10">
    <property type="entry name" value="Winged helix-like DNA-binding domain superfamily/Winged helix DNA-binding domain"/>
    <property type="match status" value="2"/>
</dbReference>
<dbReference type="STRING" id="1458425.SRAA_1773"/>
<dbReference type="Proteomes" id="UP000067461">
    <property type="component" value="Chromosome"/>
</dbReference>
<dbReference type="HOGENOM" id="CLU_057831_0_0_4"/>
<dbReference type="InterPro" id="IPR007432">
    <property type="entry name" value="DUF480"/>
</dbReference>
<protein>
    <submittedName>
        <fullName evidence="3">Uncharacterized protein conserved in bacteria</fullName>
    </submittedName>
</protein>
<name>A0A060NJC0_9BURK</name>
<dbReference type="InterPro" id="IPR036390">
    <property type="entry name" value="WH_DNA-bd_sf"/>
</dbReference>
<gene>
    <name evidence="3" type="ORF">SRAA_1773</name>
</gene>
<evidence type="ECO:0000256" key="1">
    <source>
        <dbReference type="HAMAP-Rule" id="MF_01584"/>
    </source>
</evidence>
<dbReference type="Pfam" id="PF04337">
    <property type="entry name" value="DUF480"/>
    <property type="match status" value="1"/>
</dbReference>
<keyword evidence="4" id="KW-1185">Reference proteome</keyword>
<proteinExistence type="inferred from homology"/>
<organism evidence="3 4">
    <name type="scientific">Serpentinimonas raichei</name>
    <dbReference type="NCBI Taxonomy" id="1458425"/>
    <lineage>
        <taxon>Bacteria</taxon>
        <taxon>Pseudomonadati</taxon>
        <taxon>Pseudomonadota</taxon>
        <taxon>Betaproteobacteria</taxon>
        <taxon>Burkholderiales</taxon>
        <taxon>Comamonadaceae</taxon>
        <taxon>Serpentinimonas</taxon>
    </lineage>
</organism>
<evidence type="ECO:0000313" key="3">
    <source>
        <dbReference type="EMBL" id="BAO81627.1"/>
    </source>
</evidence>
<evidence type="ECO:0000256" key="2">
    <source>
        <dbReference type="SAM" id="Coils"/>
    </source>
</evidence>
<dbReference type="PANTHER" id="PTHR38768:SF1">
    <property type="entry name" value="UPF0502 PROTEIN YCEH"/>
    <property type="match status" value="1"/>
</dbReference>
<sequence>MSLPEPDPSNAPGTPAHPAFEPLSVAQARVLATLMEKARTVPDSYPLTLNSLLLGCNQKSAREPVLNLSEADVAEALDGLRQRTLVFESSGGRVPRFEHNFQRAVGVPEQSAVLLGLLMLRGPQTAGELRLNAERWYRFLDIASVEAFLEELQQRAAHKGGPLVTLLPRQPGAREPRWAHLLCGAPALEPVAELGGAGPGAELAAQFSAQFAALAERVQALEQQVQQLEQRLEQAGG</sequence>
<reference evidence="3 4" key="1">
    <citation type="journal article" date="2014" name="Nat. Commun.">
        <title>Physiological and genomic features of highly alkaliphilic hydrogen-utilizing Betaproteobacteria from a continental serpentinizing site.</title>
        <authorList>
            <person name="Suzuki S."/>
            <person name="Kuenen J.G."/>
            <person name="Schipper K."/>
            <person name="van der Velde S."/>
            <person name="Ishii S."/>
            <person name="Wu A."/>
            <person name="Sorokin D.Y."/>
            <person name="Tenney A."/>
            <person name="Meng X.Y."/>
            <person name="Morrill P.L."/>
            <person name="Kamagata Y."/>
            <person name="Muyzer G."/>
            <person name="Nealson K.H."/>
        </authorList>
    </citation>
    <scope>NUCLEOTIDE SEQUENCE [LARGE SCALE GENOMIC DNA]</scope>
    <source>
        <strain evidence="3 4">A1</strain>
    </source>
</reference>
<accession>A0A060NJC0</accession>
<dbReference type="EMBL" id="AP014568">
    <property type="protein sequence ID" value="BAO81627.1"/>
    <property type="molecule type" value="Genomic_DNA"/>
</dbReference>
<comment type="similarity">
    <text evidence="1">Belongs to the UPF0502 family.</text>
</comment>